<name>A0A949JAU7_9ACTN</name>
<keyword evidence="2" id="KW-1185">Reference proteome</keyword>
<evidence type="ECO:0000313" key="1">
    <source>
        <dbReference type="EMBL" id="MBU7596067.1"/>
    </source>
</evidence>
<dbReference type="EMBL" id="JAELVF020000001">
    <property type="protein sequence ID" value="MBU7596067.1"/>
    <property type="molecule type" value="Genomic_DNA"/>
</dbReference>
<dbReference type="RefSeq" id="WP_211043582.1">
    <property type="nucleotide sequence ID" value="NZ_JAELVF020000001.1"/>
</dbReference>
<reference evidence="1" key="1">
    <citation type="submission" date="2021-06" db="EMBL/GenBank/DDBJ databases">
        <title>Sequencing of actinobacteria type strains.</title>
        <authorList>
            <person name="Nguyen G.-S."/>
            <person name="Wentzel A."/>
        </authorList>
    </citation>
    <scope>NUCLEOTIDE SEQUENCE</scope>
    <source>
        <strain evidence="1">P38-E01</strain>
    </source>
</reference>
<protein>
    <submittedName>
        <fullName evidence="1">Uncharacterized protein</fullName>
    </submittedName>
</protein>
<comment type="caution">
    <text evidence="1">The sequence shown here is derived from an EMBL/GenBank/DDBJ whole genome shotgun (WGS) entry which is preliminary data.</text>
</comment>
<accession>A0A949JAU7</accession>
<proteinExistence type="predicted"/>
<gene>
    <name evidence="1" type="ORF">JGS22_000070</name>
</gene>
<organism evidence="1 2">
    <name type="scientific">Streptomyces tardus</name>
    <dbReference type="NCBI Taxonomy" id="2780544"/>
    <lineage>
        <taxon>Bacteria</taxon>
        <taxon>Bacillati</taxon>
        <taxon>Actinomycetota</taxon>
        <taxon>Actinomycetes</taxon>
        <taxon>Kitasatosporales</taxon>
        <taxon>Streptomycetaceae</taxon>
        <taxon>Streptomyces</taxon>
    </lineage>
</organism>
<dbReference type="AlphaFoldDB" id="A0A949JAU7"/>
<sequence>MSDRLHVNTEELGQLGNSLAHHAYDLGSYVSDFRRSTDLEPVREVLERLDSVSYEQLAEAVELAGSVVGKLQDRLDEASSGVKEVVRNTSSVQDDFADDIRDLL</sequence>
<evidence type="ECO:0000313" key="2">
    <source>
        <dbReference type="Proteomes" id="UP000694501"/>
    </source>
</evidence>
<dbReference type="Proteomes" id="UP000694501">
    <property type="component" value="Unassembled WGS sequence"/>
</dbReference>